<protein>
    <recommendedName>
        <fullName evidence="2">Fragile X-related 1 protein C-terminal region 3 domain-containing protein</fullName>
    </recommendedName>
</protein>
<keyword evidence="4" id="KW-1185">Reference proteome</keyword>
<accession>A0AA40LUI3</accession>
<feature type="compositionally biased region" description="Basic residues" evidence="1">
    <location>
        <begin position="1"/>
        <end position="19"/>
    </location>
</feature>
<sequence length="114" mass="12981">MIVKKKPQRRNRSRRRRFRGQAEDRQPVTVADYISRAESQSRQRNLPRETLAKNKKEMAKDVIEEHGPSEKAINGPTSASGDEISKLQRTPGEEKINTLKRENTQEAAVLNGVS</sequence>
<dbReference type="EMBL" id="JAULJE010000004">
    <property type="protein sequence ID" value="KAK1344114.1"/>
    <property type="molecule type" value="Genomic_DNA"/>
</dbReference>
<name>A0AA40LUI3_CNENI</name>
<feature type="compositionally biased region" description="Basic and acidic residues" evidence="1">
    <location>
        <begin position="83"/>
        <end position="104"/>
    </location>
</feature>
<evidence type="ECO:0000313" key="4">
    <source>
        <dbReference type="Proteomes" id="UP001177744"/>
    </source>
</evidence>
<proteinExistence type="predicted"/>
<feature type="region of interest" description="Disordered" evidence="1">
    <location>
        <begin position="1"/>
        <end position="114"/>
    </location>
</feature>
<feature type="compositionally biased region" description="Basic and acidic residues" evidence="1">
    <location>
        <begin position="46"/>
        <end position="69"/>
    </location>
</feature>
<dbReference type="AlphaFoldDB" id="A0AA40LUI3"/>
<dbReference type="InterPro" id="IPR032177">
    <property type="entry name" value="FXR_C3"/>
</dbReference>
<dbReference type="Proteomes" id="UP001177744">
    <property type="component" value="Unassembled WGS sequence"/>
</dbReference>
<reference evidence="3" key="1">
    <citation type="submission" date="2023-06" db="EMBL/GenBank/DDBJ databases">
        <title>Reference genome for the Northern bat (Eptesicus nilssonii), a most northern bat species.</title>
        <authorList>
            <person name="Laine V.N."/>
            <person name="Pulliainen A.T."/>
            <person name="Lilley T.M."/>
        </authorList>
    </citation>
    <scope>NUCLEOTIDE SEQUENCE</scope>
    <source>
        <strain evidence="3">BLF_Eptnil</strain>
        <tissue evidence="3">Kidney</tissue>
    </source>
</reference>
<organism evidence="3 4">
    <name type="scientific">Cnephaeus nilssonii</name>
    <name type="common">Northern bat</name>
    <name type="synonym">Eptesicus nilssonii</name>
    <dbReference type="NCBI Taxonomy" id="3371016"/>
    <lineage>
        <taxon>Eukaryota</taxon>
        <taxon>Metazoa</taxon>
        <taxon>Chordata</taxon>
        <taxon>Craniata</taxon>
        <taxon>Vertebrata</taxon>
        <taxon>Euteleostomi</taxon>
        <taxon>Mammalia</taxon>
        <taxon>Eutheria</taxon>
        <taxon>Laurasiatheria</taxon>
        <taxon>Chiroptera</taxon>
        <taxon>Yangochiroptera</taxon>
        <taxon>Vespertilionidae</taxon>
        <taxon>Cnephaeus</taxon>
    </lineage>
</organism>
<dbReference type="Pfam" id="PF16097">
    <property type="entry name" value="FXR_C3"/>
    <property type="match status" value="1"/>
</dbReference>
<evidence type="ECO:0000256" key="1">
    <source>
        <dbReference type="SAM" id="MobiDB-lite"/>
    </source>
</evidence>
<evidence type="ECO:0000313" key="3">
    <source>
        <dbReference type="EMBL" id="KAK1344114.1"/>
    </source>
</evidence>
<evidence type="ECO:0000259" key="2">
    <source>
        <dbReference type="Pfam" id="PF16097"/>
    </source>
</evidence>
<comment type="caution">
    <text evidence="3">The sequence shown here is derived from an EMBL/GenBank/DDBJ whole genome shotgun (WGS) entry which is preliminary data.</text>
</comment>
<feature type="domain" description="Fragile X-related 1 protein C-terminal region 3" evidence="2">
    <location>
        <begin position="47"/>
        <end position="113"/>
    </location>
</feature>
<gene>
    <name evidence="3" type="ORF">QTO34_014673</name>
</gene>